<protein>
    <submittedName>
        <fullName evidence="2">Uncharacterized protein</fullName>
    </submittedName>
</protein>
<organism evidence="2 3">
    <name type="scientific">Lasiosphaeria hispida</name>
    <dbReference type="NCBI Taxonomy" id="260671"/>
    <lineage>
        <taxon>Eukaryota</taxon>
        <taxon>Fungi</taxon>
        <taxon>Dikarya</taxon>
        <taxon>Ascomycota</taxon>
        <taxon>Pezizomycotina</taxon>
        <taxon>Sordariomycetes</taxon>
        <taxon>Sordariomycetidae</taxon>
        <taxon>Sordariales</taxon>
        <taxon>Lasiosphaeriaceae</taxon>
        <taxon>Lasiosphaeria</taxon>
    </lineage>
</organism>
<proteinExistence type="predicted"/>
<keyword evidence="1" id="KW-1133">Transmembrane helix</keyword>
<gene>
    <name evidence="2" type="ORF">B0T25DRAFT_554818</name>
</gene>
<evidence type="ECO:0000313" key="3">
    <source>
        <dbReference type="Proteomes" id="UP001275084"/>
    </source>
</evidence>
<reference evidence="2" key="1">
    <citation type="journal article" date="2023" name="Mol. Phylogenet. Evol.">
        <title>Genome-scale phylogeny and comparative genomics of the fungal order Sordariales.</title>
        <authorList>
            <person name="Hensen N."/>
            <person name="Bonometti L."/>
            <person name="Westerberg I."/>
            <person name="Brannstrom I.O."/>
            <person name="Guillou S."/>
            <person name="Cros-Aarteil S."/>
            <person name="Calhoun S."/>
            <person name="Haridas S."/>
            <person name="Kuo A."/>
            <person name="Mondo S."/>
            <person name="Pangilinan J."/>
            <person name="Riley R."/>
            <person name="LaButti K."/>
            <person name="Andreopoulos B."/>
            <person name="Lipzen A."/>
            <person name="Chen C."/>
            <person name="Yan M."/>
            <person name="Daum C."/>
            <person name="Ng V."/>
            <person name="Clum A."/>
            <person name="Steindorff A."/>
            <person name="Ohm R.A."/>
            <person name="Martin F."/>
            <person name="Silar P."/>
            <person name="Natvig D.O."/>
            <person name="Lalanne C."/>
            <person name="Gautier V."/>
            <person name="Ament-Velasquez S.L."/>
            <person name="Kruys A."/>
            <person name="Hutchinson M.I."/>
            <person name="Powell A.J."/>
            <person name="Barry K."/>
            <person name="Miller A.N."/>
            <person name="Grigoriev I.V."/>
            <person name="Debuchy R."/>
            <person name="Gladieux P."/>
            <person name="Hiltunen Thoren M."/>
            <person name="Johannesson H."/>
        </authorList>
    </citation>
    <scope>NUCLEOTIDE SEQUENCE</scope>
    <source>
        <strain evidence="2">CBS 955.72</strain>
    </source>
</reference>
<keyword evidence="1" id="KW-0472">Membrane</keyword>
<evidence type="ECO:0000256" key="1">
    <source>
        <dbReference type="SAM" id="Phobius"/>
    </source>
</evidence>
<comment type="caution">
    <text evidence="2">The sequence shown here is derived from an EMBL/GenBank/DDBJ whole genome shotgun (WGS) entry which is preliminary data.</text>
</comment>
<accession>A0AAJ0M9J3</accession>
<dbReference type="AlphaFoldDB" id="A0AAJ0M9J3"/>
<keyword evidence="3" id="KW-1185">Reference proteome</keyword>
<keyword evidence="1" id="KW-0812">Transmembrane</keyword>
<evidence type="ECO:0000313" key="2">
    <source>
        <dbReference type="EMBL" id="KAK3343637.1"/>
    </source>
</evidence>
<feature type="transmembrane region" description="Helical" evidence="1">
    <location>
        <begin position="20"/>
        <end position="37"/>
    </location>
</feature>
<name>A0AAJ0M9J3_9PEZI</name>
<dbReference type="Proteomes" id="UP001275084">
    <property type="component" value="Unassembled WGS sequence"/>
</dbReference>
<sequence>MGQREAIAVLRKCLKNKRLLLSNFALALALLPVGYYSSCCLGGKYQGVSVSLTRNGGTCSIRSDLVGFIHNAVGPMTGSYHSPQSKVILCPLVRQLLPIVLAPSLRSQIAMLG</sequence>
<dbReference type="EMBL" id="JAUIQD010000007">
    <property type="protein sequence ID" value="KAK3343637.1"/>
    <property type="molecule type" value="Genomic_DNA"/>
</dbReference>
<reference evidence="2" key="2">
    <citation type="submission" date="2023-06" db="EMBL/GenBank/DDBJ databases">
        <authorList>
            <consortium name="Lawrence Berkeley National Laboratory"/>
            <person name="Haridas S."/>
            <person name="Hensen N."/>
            <person name="Bonometti L."/>
            <person name="Westerberg I."/>
            <person name="Brannstrom I.O."/>
            <person name="Guillou S."/>
            <person name="Cros-Aarteil S."/>
            <person name="Calhoun S."/>
            <person name="Kuo A."/>
            <person name="Mondo S."/>
            <person name="Pangilinan J."/>
            <person name="Riley R."/>
            <person name="Labutti K."/>
            <person name="Andreopoulos B."/>
            <person name="Lipzen A."/>
            <person name="Chen C."/>
            <person name="Yanf M."/>
            <person name="Daum C."/>
            <person name="Ng V."/>
            <person name="Clum A."/>
            <person name="Steindorff A."/>
            <person name="Ohm R."/>
            <person name="Martin F."/>
            <person name="Silar P."/>
            <person name="Natvig D."/>
            <person name="Lalanne C."/>
            <person name="Gautier V."/>
            <person name="Ament-Velasquez S.L."/>
            <person name="Kruys A."/>
            <person name="Hutchinson M.I."/>
            <person name="Powell A.J."/>
            <person name="Barry K."/>
            <person name="Miller A.N."/>
            <person name="Grigoriev I.V."/>
            <person name="Debuchy R."/>
            <person name="Gladieux P."/>
            <person name="Thoren M.H."/>
            <person name="Johannesson H."/>
        </authorList>
    </citation>
    <scope>NUCLEOTIDE SEQUENCE</scope>
    <source>
        <strain evidence="2">CBS 955.72</strain>
    </source>
</reference>